<dbReference type="OrthoDB" id="3251728at2759"/>
<evidence type="ECO:0000259" key="2">
    <source>
        <dbReference type="Pfam" id="PF20415"/>
    </source>
</evidence>
<protein>
    <recommendedName>
        <fullName evidence="2">DUF6699 domain-containing protein</fullName>
    </recommendedName>
</protein>
<dbReference type="Pfam" id="PF20415">
    <property type="entry name" value="DUF6699"/>
    <property type="match status" value="1"/>
</dbReference>
<evidence type="ECO:0000256" key="1">
    <source>
        <dbReference type="SAM" id="MobiDB-lite"/>
    </source>
</evidence>
<dbReference type="AlphaFoldDB" id="A0A4S4LQY2"/>
<dbReference type="InterPro" id="IPR046522">
    <property type="entry name" value="DUF6699"/>
</dbReference>
<dbReference type="EMBL" id="SGPL01000453">
    <property type="protein sequence ID" value="THH12530.1"/>
    <property type="molecule type" value="Genomic_DNA"/>
</dbReference>
<comment type="caution">
    <text evidence="3">The sequence shown here is derived from an EMBL/GenBank/DDBJ whole genome shotgun (WGS) entry which is preliminary data.</text>
</comment>
<evidence type="ECO:0000313" key="3">
    <source>
        <dbReference type="EMBL" id="THH12530.1"/>
    </source>
</evidence>
<name>A0A4S4LQY2_9AGAM</name>
<keyword evidence="4" id="KW-1185">Reference proteome</keyword>
<accession>A0A4S4LQY2</accession>
<organism evidence="3 4">
    <name type="scientific">Bondarzewia mesenterica</name>
    <dbReference type="NCBI Taxonomy" id="1095465"/>
    <lineage>
        <taxon>Eukaryota</taxon>
        <taxon>Fungi</taxon>
        <taxon>Dikarya</taxon>
        <taxon>Basidiomycota</taxon>
        <taxon>Agaricomycotina</taxon>
        <taxon>Agaricomycetes</taxon>
        <taxon>Russulales</taxon>
        <taxon>Bondarzewiaceae</taxon>
        <taxon>Bondarzewia</taxon>
    </lineage>
</organism>
<sequence length="285" mass="32581">MAGLYPGWSPYPYSPYYPFPPTPAAARRAWQAGGRSPGNVNAPLPPVAPPDYPPHPYEPFPRGRRHSFDGSYLHPNQWPLWNPPSPYHSPHHFPWLFAPPPLPQPQIHALLSGDTPTQYIVFDLSAHAFSAHRRINTSQTVPLIAFDLDQAATSPEILRLRIVCDAIPQWTLDLHVTGTTLHPRPRRERHSIPYITAGDILEALHTHLHKQVTHEEWGRLSSTQEIDVSRAYTRRHKSFPPMQQQQQKEGVKRVDYLLRNYYFKGLVWLSPDNGVERMKLLVGPP</sequence>
<dbReference type="Proteomes" id="UP000310158">
    <property type="component" value="Unassembled WGS sequence"/>
</dbReference>
<proteinExistence type="predicted"/>
<feature type="domain" description="DUF6699" evidence="2">
    <location>
        <begin position="120"/>
        <end position="267"/>
    </location>
</feature>
<feature type="compositionally biased region" description="Pro residues" evidence="1">
    <location>
        <begin position="43"/>
        <end position="59"/>
    </location>
</feature>
<reference evidence="3 4" key="1">
    <citation type="submission" date="2019-02" db="EMBL/GenBank/DDBJ databases">
        <title>Genome sequencing of the rare red list fungi Bondarzewia mesenterica.</title>
        <authorList>
            <person name="Buettner E."/>
            <person name="Kellner H."/>
        </authorList>
    </citation>
    <scope>NUCLEOTIDE SEQUENCE [LARGE SCALE GENOMIC DNA]</scope>
    <source>
        <strain evidence="3 4">DSM 108281</strain>
    </source>
</reference>
<feature type="compositionally biased region" description="Low complexity" evidence="1">
    <location>
        <begin position="28"/>
        <end position="42"/>
    </location>
</feature>
<feature type="region of interest" description="Disordered" evidence="1">
    <location>
        <begin position="28"/>
        <end position="60"/>
    </location>
</feature>
<gene>
    <name evidence="3" type="ORF">EW146_g7610</name>
</gene>
<evidence type="ECO:0000313" key="4">
    <source>
        <dbReference type="Proteomes" id="UP000310158"/>
    </source>
</evidence>